<keyword evidence="2 5" id="KW-0378">Hydrolase</keyword>
<dbReference type="GO" id="GO:0005811">
    <property type="term" value="C:lipid droplet"/>
    <property type="evidence" value="ECO:0007669"/>
    <property type="project" value="EnsemblFungi"/>
</dbReference>
<dbReference type="InterPro" id="IPR050301">
    <property type="entry name" value="NTE"/>
</dbReference>
<name>S9W4A8_SCHCR</name>
<dbReference type="OMA" id="CSWFTRG"/>
<keyword evidence="9" id="KW-1185">Reference proteome</keyword>
<dbReference type="GO" id="GO:0006642">
    <property type="term" value="P:triglyceride mobilization"/>
    <property type="evidence" value="ECO:0007669"/>
    <property type="project" value="EnsemblFungi"/>
</dbReference>
<dbReference type="InterPro" id="IPR021771">
    <property type="entry name" value="Triacylglycerol_lipase_N"/>
</dbReference>
<keyword evidence="3 5" id="KW-0442">Lipid degradation</keyword>
<feature type="domain" description="PNPLA" evidence="7">
    <location>
        <begin position="251"/>
        <end position="442"/>
    </location>
</feature>
<evidence type="ECO:0000313" key="8">
    <source>
        <dbReference type="EMBL" id="EPY53324.1"/>
    </source>
</evidence>
<gene>
    <name evidence="8" type="ORF">SPOG_03852</name>
</gene>
<organism evidence="8 9">
    <name type="scientific">Schizosaccharomyces cryophilus (strain OY26 / ATCC MYA-4695 / CBS 11777 / NBRC 106824 / NRRL Y48691)</name>
    <name type="common">Fission yeast</name>
    <dbReference type="NCBI Taxonomy" id="653667"/>
    <lineage>
        <taxon>Eukaryota</taxon>
        <taxon>Fungi</taxon>
        <taxon>Dikarya</taxon>
        <taxon>Ascomycota</taxon>
        <taxon>Taphrinomycotina</taxon>
        <taxon>Schizosaccharomycetes</taxon>
        <taxon>Schizosaccharomycetales</taxon>
        <taxon>Schizosaccharomycetaceae</taxon>
        <taxon>Schizosaccharomyces</taxon>
    </lineage>
</organism>
<dbReference type="eggNOG" id="KOG2214">
    <property type="taxonomic scope" value="Eukaryota"/>
</dbReference>
<dbReference type="CDD" id="cd07232">
    <property type="entry name" value="Pat_PLPL"/>
    <property type="match status" value="1"/>
</dbReference>
<dbReference type="STRING" id="653667.S9W4A8"/>
<dbReference type="InterPro" id="IPR002641">
    <property type="entry name" value="PNPLA_dom"/>
</dbReference>
<dbReference type="Gene3D" id="3.40.1090.10">
    <property type="entry name" value="Cytosolic phospholipase A2 catalytic domain"/>
    <property type="match status" value="2"/>
</dbReference>
<keyword evidence="6" id="KW-1133">Transmembrane helix</keyword>
<dbReference type="InterPro" id="IPR016035">
    <property type="entry name" value="Acyl_Trfase/lysoPLipase"/>
</dbReference>
<comment type="similarity">
    <text evidence="1">Belongs to the PLPL family.</text>
</comment>
<keyword evidence="4 5" id="KW-0443">Lipid metabolism</keyword>
<dbReference type="PROSITE" id="PS51635">
    <property type="entry name" value="PNPLA"/>
    <property type="match status" value="1"/>
</dbReference>
<feature type="transmembrane region" description="Helical" evidence="6">
    <location>
        <begin position="73"/>
        <end position="95"/>
    </location>
</feature>
<keyword evidence="6" id="KW-0472">Membrane</keyword>
<reference evidence="8 9" key="1">
    <citation type="journal article" date="2011" name="Science">
        <title>Comparative functional genomics of the fission yeasts.</title>
        <authorList>
            <person name="Rhind N."/>
            <person name="Chen Z."/>
            <person name="Yassour M."/>
            <person name="Thompson D.A."/>
            <person name="Haas B.J."/>
            <person name="Habib N."/>
            <person name="Wapinski I."/>
            <person name="Roy S."/>
            <person name="Lin M.F."/>
            <person name="Heiman D.I."/>
            <person name="Young S.K."/>
            <person name="Furuya K."/>
            <person name="Guo Y."/>
            <person name="Pidoux A."/>
            <person name="Chen H.M."/>
            <person name="Robbertse B."/>
            <person name="Goldberg J.M."/>
            <person name="Aoki K."/>
            <person name="Bayne E.H."/>
            <person name="Berlin A.M."/>
            <person name="Desjardins C.A."/>
            <person name="Dobbs E."/>
            <person name="Dukaj L."/>
            <person name="Fan L."/>
            <person name="FitzGerald M.G."/>
            <person name="French C."/>
            <person name="Gujja S."/>
            <person name="Hansen K."/>
            <person name="Keifenheim D."/>
            <person name="Levin J.Z."/>
            <person name="Mosher R.A."/>
            <person name="Mueller C.A."/>
            <person name="Pfiffner J."/>
            <person name="Priest M."/>
            <person name="Russ C."/>
            <person name="Smialowska A."/>
            <person name="Swoboda P."/>
            <person name="Sykes S.M."/>
            <person name="Vaughn M."/>
            <person name="Vengrova S."/>
            <person name="Yoder R."/>
            <person name="Zeng Q."/>
            <person name="Allshire R."/>
            <person name="Baulcombe D."/>
            <person name="Birren B.W."/>
            <person name="Brown W."/>
            <person name="Ekwall K."/>
            <person name="Kellis M."/>
            <person name="Leatherwood J."/>
            <person name="Levin H."/>
            <person name="Margalit H."/>
            <person name="Martienssen R."/>
            <person name="Nieduszynski C.A."/>
            <person name="Spatafora J.W."/>
            <person name="Friedman N."/>
            <person name="Dalgaard J.Z."/>
            <person name="Baumann P."/>
            <person name="Niki H."/>
            <person name="Regev A."/>
            <person name="Nusbaum C."/>
        </authorList>
    </citation>
    <scope>NUCLEOTIDE SEQUENCE [LARGE SCALE GENOMIC DNA]</scope>
    <source>
        <strain evidence="9">OY26 / ATCC MYA-4695 / CBS 11777 / NBRC 106824 / NRRL Y48691</strain>
    </source>
</reference>
<sequence>MTGSGNSEIDNDYTVQEDLDEFVKYTCGYSKQRDKRIEYIIAQHDWNPVHEVVLPKKGKTGKDEKREGFMYPILRWPLMITASICLSVVAFLYLLDRMYINCYEYFIVWRGRPALLRSRLQNAKTFEEWKARARDLDDYFGNNDWKLDPAYDYYDYSLLRTVFRSLRVHRLKEEWEQLKSTLDVCVRSNFAAIDSPMLYSRTYSGTKKLVEDYVNELTHCLQLVIDKKLYTPKDRSRMFEYFSHNYGRTALCLSGGASFAIYHTGVLAALLEQDLLPNVITGTSGGGLLAALVCTRTNDELRQLLVPELAPKFQSDVGSYIESAKRYIQTGARFDEIFWAKTCMFFTRGSMTFAEAYERSGRILNISVIPSDAHSPPKLINYLTSPNTIIWSAVIASCAVPGILNPIPLMTRGPSGKLIPHNFGNRFKDGSLRTDIPLGELRTQFNVHFSIVSQTNPHVQVFFFSPRGTVGRPVSHRKGRGWRGGYLGSAIEQYLKYDMIKWLHVIRSLELLPRPLGQDWSSVFLQKFDGTITIWPKTKLKDFWYILSPPSNERLANMIAAGKAATFPKIDFISSRIQIEKLIEKGRAMDRPTALGTSVDGDIGTSITRQDMDVSCESATVNPDDIINNQKFTSTGSVTPGFTNAKSP</sequence>
<evidence type="ECO:0000256" key="1">
    <source>
        <dbReference type="ARBA" id="ARBA00006104"/>
    </source>
</evidence>
<dbReference type="PANTHER" id="PTHR14226:SF66">
    <property type="entry name" value="TRIACYLGLYCEROL LIPASE PTL2"/>
    <property type="match status" value="1"/>
</dbReference>
<feature type="active site" description="Proton acceptor" evidence="5">
    <location>
        <position position="429"/>
    </location>
</feature>
<accession>S9W4A8</accession>
<dbReference type="Pfam" id="PF01734">
    <property type="entry name" value="Patatin"/>
    <property type="match status" value="1"/>
</dbReference>
<dbReference type="GeneID" id="25038169"/>
<dbReference type="OrthoDB" id="15478at2759"/>
<dbReference type="HOGENOM" id="CLU_009031_2_2_1"/>
<evidence type="ECO:0000256" key="5">
    <source>
        <dbReference type="PROSITE-ProRule" id="PRU01161"/>
    </source>
</evidence>
<evidence type="ECO:0000256" key="2">
    <source>
        <dbReference type="ARBA" id="ARBA00022801"/>
    </source>
</evidence>
<dbReference type="GO" id="GO:1990748">
    <property type="term" value="P:cellular detoxification"/>
    <property type="evidence" value="ECO:0007669"/>
    <property type="project" value="EnsemblFungi"/>
</dbReference>
<proteinExistence type="inferred from homology"/>
<dbReference type="GO" id="GO:0004806">
    <property type="term" value="F:triacylglycerol lipase activity"/>
    <property type="evidence" value="ECO:0007669"/>
    <property type="project" value="EnsemblFungi"/>
</dbReference>
<dbReference type="Pfam" id="PF11815">
    <property type="entry name" value="DUF3336"/>
    <property type="match status" value="1"/>
</dbReference>
<dbReference type="RefSeq" id="XP_013021570.1">
    <property type="nucleotide sequence ID" value="XM_013166116.1"/>
</dbReference>
<evidence type="ECO:0000256" key="6">
    <source>
        <dbReference type="SAM" id="Phobius"/>
    </source>
</evidence>
<dbReference type="PANTHER" id="PTHR14226">
    <property type="entry name" value="NEUROPATHY TARGET ESTERASE/SWISS CHEESE D.MELANOGASTER"/>
    <property type="match status" value="1"/>
</dbReference>
<evidence type="ECO:0000259" key="7">
    <source>
        <dbReference type="PROSITE" id="PS51635"/>
    </source>
</evidence>
<feature type="short sequence motif" description="GXSXG" evidence="5">
    <location>
        <begin position="282"/>
        <end position="286"/>
    </location>
</feature>
<keyword evidence="6" id="KW-0812">Transmembrane</keyword>
<dbReference type="EMBL" id="KE546988">
    <property type="protein sequence ID" value="EPY53324.1"/>
    <property type="molecule type" value="Genomic_DNA"/>
</dbReference>
<protein>
    <submittedName>
        <fullName evidence="8">Triacylglycerol lipase</fullName>
    </submittedName>
</protein>
<comment type="caution">
    <text evidence="5">Lacks conserved residue(s) required for the propagation of feature annotation.</text>
</comment>
<feature type="active site" description="Nucleophile" evidence="5">
    <location>
        <position position="284"/>
    </location>
</feature>
<dbReference type="SUPFAM" id="SSF52151">
    <property type="entry name" value="FabD/lysophospholipase-like"/>
    <property type="match status" value="1"/>
</dbReference>
<dbReference type="AlphaFoldDB" id="S9W4A8"/>
<evidence type="ECO:0000256" key="3">
    <source>
        <dbReference type="ARBA" id="ARBA00022963"/>
    </source>
</evidence>
<dbReference type="GO" id="GO:0016042">
    <property type="term" value="P:lipid catabolic process"/>
    <property type="evidence" value="ECO:0007669"/>
    <property type="project" value="UniProtKB-UniRule"/>
</dbReference>
<evidence type="ECO:0000256" key="4">
    <source>
        <dbReference type="ARBA" id="ARBA00023098"/>
    </source>
</evidence>
<evidence type="ECO:0000313" key="9">
    <source>
        <dbReference type="Proteomes" id="UP000015464"/>
    </source>
</evidence>
<dbReference type="Proteomes" id="UP000015464">
    <property type="component" value="Unassembled WGS sequence"/>
</dbReference>